<dbReference type="EMBL" id="GEEE01002379">
    <property type="protein sequence ID" value="JAP60846.1"/>
    <property type="molecule type" value="Transcribed_RNA"/>
</dbReference>
<proteinExistence type="predicted"/>
<organism evidence="1">
    <name type="scientific">Schistocephalus solidus</name>
    <name type="common">Tapeworm</name>
    <dbReference type="NCBI Taxonomy" id="70667"/>
    <lineage>
        <taxon>Eukaryota</taxon>
        <taxon>Metazoa</taxon>
        <taxon>Spiralia</taxon>
        <taxon>Lophotrochozoa</taxon>
        <taxon>Platyhelminthes</taxon>
        <taxon>Cestoda</taxon>
        <taxon>Eucestoda</taxon>
        <taxon>Diphyllobothriidea</taxon>
        <taxon>Diphyllobothriidae</taxon>
        <taxon>Schistocephalus</taxon>
    </lineage>
</organism>
<sequence>MFFSRLNIKVPLTSYRSCRIYASMFYSTMTFFSYKNVKSHKGEPKSTFLPSSLAFVCVEHPRFFPNLTQACKTISAEIRRHTNAEKRFVQEAIHFLSEGVIELSSPPWRVQVPVLANENHKKRVVVDYNQTIS</sequence>
<reference evidence="1" key="1">
    <citation type="submission" date="2016-01" db="EMBL/GenBank/DDBJ databases">
        <title>Reference transcriptome for the parasite Schistocephalus solidus: insights into the molecular evolution of parasitism.</title>
        <authorList>
            <person name="Hebert F.O."/>
            <person name="Grambauer S."/>
            <person name="Barber I."/>
            <person name="Landry C.R."/>
            <person name="Aubin-Horth N."/>
        </authorList>
    </citation>
    <scope>NUCLEOTIDE SEQUENCE</scope>
</reference>
<dbReference type="AlphaFoldDB" id="A0A0V0J601"/>
<evidence type="ECO:0000313" key="1">
    <source>
        <dbReference type="EMBL" id="JAP60846.1"/>
    </source>
</evidence>
<protein>
    <submittedName>
        <fullName evidence="1">Retrovirus-related Pol polyprotein from transposon opus</fullName>
    </submittedName>
</protein>
<dbReference type="EMBL" id="GEEE01008580">
    <property type="protein sequence ID" value="JAP54645.1"/>
    <property type="molecule type" value="Transcribed_RNA"/>
</dbReference>
<dbReference type="EMBL" id="GEEE01019853">
    <property type="protein sequence ID" value="JAP43372.1"/>
    <property type="molecule type" value="Transcribed_RNA"/>
</dbReference>
<name>A0A0V0J601_SCHSO</name>
<accession>A0A0V0J601</accession>
<gene>
    <name evidence="1" type="primary">POL5</name>
    <name evidence="1" type="ORF">TR128112</name>
</gene>
<dbReference type="EMBL" id="GEEE01016302">
    <property type="protein sequence ID" value="JAP46923.1"/>
    <property type="molecule type" value="Transcribed_RNA"/>
</dbReference>